<sequence>KCDQKAEKHDANKKNQTTNPAKRRRKGENSSRVTTPNVAALDSPGVPPPDKRQKQGPPTHQSSADPIDQEIQPPPSSEVPPTPKLAKTISSSHEPAKTKEKIPRKKPAKARKGPQRNRRPHWKNSAPHVVPIFEECEEKSHFVEHGVFMPPDAPTSEEEQKTLVEQLLRLYDNSNLPPVPEGMRSDLLFLRYYPRMKTLLRVLKAEPGREIKLKDNCWFLCFENFQMVSKSEQEQLIKPNILTTGWCWAIWGRVERER</sequence>
<feature type="compositionally biased region" description="Basic residues" evidence="1">
    <location>
        <begin position="102"/>
        <end position="122"/>
    </location>
</feature>
<evidence type="ECO:0000313" key="3">
    <source>
        <dbReference type="RefSeq" id="XP_012936947.1"/>
    </source>
</evidence>
<reference evidence="3" key="1">
    <citation type="submission" date="2025-08" db="UniProtKB">
        <authorList>
            <consortium name="RefSeq"/>
        </authorList>
    </citation>
    <scope>IDENTIFICATION</scope>
</reference>
<gene>
    <name evidence="3" type="primary">LOC106011511</name>
</gene>
<feature type="compositionally biased region" description="Basic and acidic residues" evidence="1">
    <location>
        <begin position="1"/>
        <end position="13"/>
    </location>
</feature>
<organism evidence="2 3">
    <name type="scientific">Aplysia californica</name>
    <name type="common">California sea hare</name>
    <dbReference type="NCBI Taxonomy" id="6500"/>
    <lineage>
        <taxon>Eukaryota</taxon>
        <taxon>Metazoa</taxon>
        <taxon>Spiralia</taxon>
        <taxon>Lophotrochozoa</taxon>
        <taxon>Mollusca</taxon>
        <taxon>Gastropoda</taxon>
        <taxon>Heterobranchia</taxon>
        <taxon>Euthyneura</taxon>
        <taxon>Tectipleura</taxon>
        <taxon>Aplysiida</taxon>
        <taxon>Aplysioidea</taxon>
        <taxon>Aplysiidae</taxon>
        <taxon>Aplysia</taxon>
    </lineage>
</organism>
<keyword evidence="2" id="KW-1185">Reference proteome</keyword>
<dbReference type="RefSeq" id="XP_012936947.1">
    <property type="nucleotide sequence ID" value="XM_013081493.1"/>
</dbReference>
<name>A0ABM0ZY72_APLCA</name>
<dbReference type="Proteomes" id="UP000694888">
    <property type="component" value="Unplaced"/>
</dbReference>
<feature type="region of interest" description="Disordered" evidence="1">
    <location>
        <begin position="1"/>
        <end position="126"/>
    </location>
</feature>
<evidence type="ECO:0000256" key="1">
    <source>
        <dbReference type="SAM" id="MobiDB-lite"/>
    </source>
</evidence>
<dbReference type="GeneID" id="106011511"/>
<proteinExistence type="predicted"/>
<feature type="compositionally biased region" description="Pro residues" evidence="1">
    <location>
        <begin position="72"/>
        <end position="83"/>
    </location>
</feature>
<accession>A0ABM0ZY72</accession>
<feature type="non-terminal residue" evidence="3">
    <location>
        <position position="1"/>
    </location>
</feature>
<protein>
    <submittedName>
        <fullName evidence="3">Uncharacterized protein LOC106011511</fullName>
    </submittedName>
</protein>
<evidence type="ECO:0000313" key="2">
    <source>
        <dbReference type="Proteomes" id="UP000694888"/>
    </source>
</evidence>